<name>A0AAW2ZMY8_9EUKA</name>
<protein>
    <recommendedName>
        <fullName evidence="1">HAT C-terminal dimerisation domain-containing protein</fullName>
    </recommendedName>
</protein>
<keyword evidence="3" id="KW-1185">Reference proteome</keyword>
<dbReference type="Pfam" id="PF05699">
    <property type="entry name" value="Dimer_Tnp_hAT"/>
    <property type="match status" value="1"/>
</dbReference>
<evidence type="ECO:0000313" key="3">
    <source>
        <dbReference type="Proteomes" id="UP001431209"/>
    </source>
</evidence>
<dbReference type="EMBL" id="JAOPGA020001775">
    <property type="protein sequence ID" value="KAL0491201.1"/>
    <property type="molecule type" value="Genomic_DNA"/>
</dbReference>
<evidence type="ECO:0000313" key="2">
    <source>
        <dbReference type="EMBL" id="KAL0491201.1"/>
    </source>
</evidence>
<dbReference type="InterPro" id="IPR012337">
    <property type="entry name" value="RNaseH-like_sf"/>
</dbReference>
<dbReference type="AlphaFoldDB" id="A0AAW2ZMY8"/>
<feature type="domain" description="HAT C-terminal dimerisation" evidence="1">
    <location>
        <begin position="185"/>
        <end position="268"/>
    </location>
</feature>
<gene>
    <name evidence="2" type="ORF">AKO1_002311</name>
</gene>
<accession>A0AAW2ZMY8</accession>
<dbReference type="Proteomes" id="UP001431209">
    <property type="component" value="Unassembled WGS sequence"/>
</dbReference>
<comment type="caution">
    <text evidence="2">The sequence shown here is derived from an EMBL/GenBank/DDBJ whole genome shotgun (WGS) entry which is preliminary data.</text>
</comment>
<dbReference type="PANTHER" id="PTHR23272">
    <property type="entry name" value="BED FINGER-RELATED"/>
    <property type="match status" value="1"/>
</dbReference>
<sequence length="272" mass="31263">MINVAVEYQQQCNSFIENFPGQLYGLELSGAEWGHLKNVCTVLKHFNDVTKQVSNKSPQLSFTLPLYYEMSDFLNNIQDRVPPYQDMDDIIVAAVAEGLVHFNKYYTMVDGNDTYFIACILDPRFKTTFLYNHLEHDVADNICSVMKSKLKEQYPAPPQTQTQPTGNSILSRITRVTNNTRKSDIDVYFDTPVIELDESSLETFDLIGWWRDHQRDFPLLARAARDYLAIPLSSIDAERLFSKSSDVISSKRYSLHAETITSLMMSKSHYDQ</sequence>
<proteinExistence type="predicted"/>
<reference evidence="2 3" key="1">
    <citation type="submission" date="2024-03" db="EMBL/GenBank/DDBJ databases">
        <title>The Acrasis kona genome and developmental transcriptomes reveal deep origins of eukaryotic multicellular pathways.</title>
        <authorList>
            <person name="Sheikh S."/>
            <person name="Fu C.-J."/>
            <person name="Brown M.W."/>
            <person name="Baldauf S.L."/>
        </authorList>
    </citation>
    <scope>NUCLEOTIDE SEQUENCE [LARGE SCALE GENOMIC DNA]</scope>
    <source>
        <strain evidence="2 3">ATCC MYA-3509</strain>
    </source>
</reference>
<organism evidence="2 3">
    <name type="scientific">Acrasis kona</name>
    <dbReference type="NCBI Taxonomy" id="1008807"/>
    <lineage>
        <taxon>Eukaryota</taxon>
        <taxon>Discoba</taxon>
        <taxon>Heterolobosea</taxon>
        <taxon>Tetramitia</taxon>
        <taxon>Eutetramitia</taxon>
        <taxon>Acrasidae</taxon>
        <taxon>Acrasis</taxon>
    </lineage>
</organism>
<dbReference type="GO" id="GO:0046983">
    <property type="term" value="F:protein dimerization activity"/>
    <property type="evidence" value="ECO:0007669"/>
    <property type="project" value="InterPro"/>
</dbReference>
<dbReference type="SUPFAM" id="SSF53098">
    <property type="entry name" value="Ribonuclease H-like"/>
    <property type="match status" value="1"/>
</dbReference>
<evidence type="ECO:0000259" key="1">
    <source>
        <dbReference type="Pfam" id="PF05699"/>
    </source>
</evidence>
<dbReference type="InterPro" id="IPR008906">
    <property type="entry name" value="HATC_C_dom"/>
</dbReference>